<dbReference type="AlphaFoldDB" id="A0A1F6BWR9"/>
<comment type="caution">
    <text evidence="2">The sequence shown here is derived from an EMBL/GenBank/DDBJ whole genome shotgun (WGS) entry which is preliminary data.</text>
</comment>
<accession>A0A1F6BWR9</accession>
<organism evidence="2 3">
    <name type="scientific">Candidatus Jorgensenbacteria bacterium RIFCSPLOWO2_01_FULL_45_25b</name>
    <dbReference type="NCBI Taxonomy" id="1798471"/>
    <lineage>
        <taxon>Bacteria</taxon>
        <taxon>Candidatus Joergenseniibacteriota</taxon>
    </lineage>
</organism>
<protein>
    <submittedName>
        <fullName evidence="2">Uncharacterized protein</fullName>
    </submittedName>
</protein>
<name>A0A1F6BWR9_9BACT</name>
<proteinExistence type="predicted"/>
<gene>
    <name evidence="2" type="ORF">A3A21_03890</name>
</gene>
<evidence type="ECO:0000313" key="3">
    <source>
        <dbReference type="Proteomes" id="UP000176996"/>
    </source>
</evidence>
<dbReference type="STRING" id="1798471.A3A21_03890"/>
<reference evidence="2 3" key="1">
    <citation type="journal article" date="2016" name="Nat. Commun.">
        <title>Thousands of microbial genomes shed light on interconnected biogeochemical processes in an aquifer system.</title>
        <authorList>
            <person name="Anantharaman K."/>
            <person name="Brown C.T."/>
            <person name="Hug L.A."/>
            <person name="Sharon I."/>
            <person name="Castelle C.J."/>
            <person name="Probst A.J."/>
            <person name="Thomas B.C."/>
            <person name="Singh A."/>
            <person name="Wilkins M.J."/>
            <person name="Karaoz U."/>
            <person name="Brodie E.L."/>
            <person name="Williams K.H."/>
            <person name="Hubbard S.S."/>
            <person name="Banfield J.F."/>
        </authorList>
    </citation>
    <scope>NUCLEOTIDE SEQUENCE [LARGE SCALE GENOMIC DNA]</scope>
</reference>
<dbReference type="EMBL" id="MFKK01000013">
    <property type="protein sequence ID" value="OGG41268.1"/>
    <property type="molecule type" value="Genomic_DNA"/>
</dbReference>
<evidence type="ECO:0000256" key="1">
    <source>
        <dbReference type="SAM" id="MobiDB-lite"/>
    </source>
</evidence>
<feature type="compositionally biased region" description="Basic and acidic residues" evidence="1">
    <location>
        <begin position="454"/>
        <end position="483"/>
    </location>
</feature>
<feature type="region of interest" description="Disordered" evidence="1">
    <location>
        <begin position="443"/>
        <end position="483"/>
    </location>
</feature>
<sequence>MRFFIRHIYRAGGALLLFSFLSFSLPLLPVAEAADVCSQSRWGIYVGQKGVSEKLIDAGRNGGSEAEFRELYPENRYPSPPYTVKCAPKQSVSNVDLKKECGLDIAKDWATQEATRLVKHGWDRLTGWVKGKAKEGLKAGVNFVTGGQGGEMAEEVGGDILGEEPQLVEEVNSTTVLWQSCIQALQDYAKEKSLATFKKRMLDSLVDETISWIQNGGRPRFIQNFGDTLKNAANAAVGDVVSELGFADLCSPLQIPPGLGSQLTLKPPHFSDQISCTLSDVVGNVKGFYNDFSQGGWKGYMELLRPQNNQLGLSLLIFDEIARATQEKKDAATLEAIASQGFEPVKECVLWRADSLDTGRTINRDITAEMAVNYDRSQYALVCTEEKITWPGKTVGAQLDTALEADFHLLSGTDDMSLYVNGIFDAAISRVVTEAQGKIADIRTSRSGRGLGPKSREGQIAEEEEKKKDTTLSSEEREGAQKKIDALTIQQTQADEYEAAKDFTEPLKASIMTGSADAIASLERLPALIKQLEDDNKSLLVTLQGDGAKVEGLFACEKRVKGAATCSATEELQQSLQDITDLGPGPLSQLYKTHTDAAQGFIENIKEIQEKAKDSKSEGELTRLLSQLTSVGSEAGRLLQIYETWTKTLAARLKEAKKRLSECTINSPPYVCSTVLIDEVE</sequence>
<dbReference type="Proteomes" id="UP000176996">
    <property type="component" value="Unassembled WGS sequence"/>
</dbReference>
<evidence type="ECO:0000313" key="2">
    <source>
        <dbReference type="EMBL" id="OGG41268.1"/>
    </source>
</evidence>